<dbReference type="Gene3D" id="2.40.50.140">
    <property type="entry name" value="Nucleic acid-binding proteins"/>
    <property type="match status" value="1"/>
</dbReference>
<evidence type="ECO:0000313" key="2">
    <source>
        <dbReference type="EMBL" id="MFC7359575.1"/>
    </source>
</evidence>
<protein>
    <submittedName>
        <fullName evidence="2">OB-fold nucleic acid binding domain-containing protein</fullName>
    </submittedName>
</protein>
<keyword evidence="3" id="KW-1185">Reference proteome</keyword>
<dbReference type="CDD" id="cd04488">
    <property type="entry name" value="RecG_wedge_OBF"/>
    <property type="match status" value="1"/>
</dbReference>
<dbReference type="RefSeq" id="WP_255889680.1">
    <property type="nucleotide sequence ID" value="NZ_JAFMZM010000002.1"/>
</dbReference>
<accession>A0ABW2N0K8</accession>
<sequence>MPEKSRLRQALSRWADSADQHQRDLRQSHATPEAVAIADAPEREQVIVSGVLRTVTLRPRGGVPALEAELDDGSGVITVVWLGRRRISGVDPGRSVTVAGCIGRQGGVPIMFNPRYELRP</sequence>
<evidence type="ECO:0000256" key="1">
    <source>
        <dbReference type="SAM" id="MobiDB-lite"/>
    </source>
</evidence>
<dbReference type="EMBL" id="JBHTCH010000004">
    <property type="protein sequence ID" value="MFC7359575.1"/>
    <property type="molecule type" value="Genomic_DNA"/>
</dbReference>
<feature type="region of interest" description="Disordered" evidence="1">
    <location>
        <begin position="1"/>
        <end position="38"/>
    </location>
</feature>
<name>A0ABW2N0K8_9ACTN</name>
<dbReference type="Proteomes" id="UP001596524">
    <property type="component" value="Unassembled WGS sequence"/>
</dbReference>
<reference evidence="3" key="1">
    <citation type="journal article" date="2019" name="Int. J. Syst. Evol. Microbiol.">
        <title>The Global Catalogue of Microorganisms (GCM) 10K type strain sequencing project: providing services to taxonomists for standard genome sequencing and annotation.</title>
        <authorList>
            <consortium name="The Broad Institute Genomics Platform"/>
            <consortium name="The Broad Institute Genome Sequencing Center for Infectious Disease"/>
            <person name="Wu L."/>
            <person name="Ma J."/>
        </authorList>
    </citation>
    <scope>NUCLEOTIDE SEQUENCE [LARGE SCALE GENOMIC DNA]</scope>
    <source>
        <strain evidence="3">FCH27</strain>
    </source>
</reference>
<comment type="caution">
    <text evidence="2">The sequence shown here is derived from an EMBL/GenBank/DDBJ whole genome shotgun (WGS) entry which is preliminary data.</text>
</comment>
<evidence type="ECO:0000313" key="3">
    <source>
        <dbReference type="Proteomes" id="UP001596524"/>
    </source>
</evidence>
<dbReference type="InterPro" id="IPR012340">
    <property type="entry name" value="NA-bd_OB-fold"/>
</dbReference>
<feature type="compositionally biased region" description="Basic and acidic residues" evidence="1">
    <location>
        <begin position="16"/>
        <end position="27"/>
    </location>
</feature>
<proteinExistence type="predicted"/>
<gene>
    <name evidence="2" type="ORF">ACFQO6_04780</name>
</gene>
<organism evidence="2 3">
    <name type="scientific">Nocardioides astragali</name>
    <dbReference type="NCBI Taxonomy" id="1776736"/>
    <lineage>
        <taxon>Bacteria</taxon>
        <taxon>Bacillati</taxon>
        <taxon>Actinomycetota</taxon>
        <taxon>Actinomycetes</taxon>
        <taxon>Propionibacteriales</taxon>
        <taxon>Nocardioidaceae</taxon>
        <taxon>Nocardioides</taxon>
    </lineage>
</organism>